<feature type="compositionally biased region" description="Basic residues" evidence="1">
    <location>
        <begin position="240"/>
        <end position="256"/>
    </location>
</feature>
<feature type="region of interest" description="Disordered" evidence="1">
    <location>
        <begin position="96"/>
        <end position="199"/>
    </location>
</feature>
<dbReference type="Proteomes" id="UP000310108">
    <property type="component" value="Unassembled WGS sequence"/>
</dbReference>
<feature type="compositionally biased region" description="Basic and acidic residues" evidence="1">
    <location>
        <begin position="257"/>
        <end position="285"/>
    </location>
</feature>
<keyword evidence="3" id="KW-1185">Reference proteome</keyword>
<evidence type="ECO:0000313" key="2">
    <source>
        <dbReference type="EMBL" id="TKW53667.1"/>
    </source>
</evidence>
<dbReference type="AlphaFoldDB" id="A0A4U6XHX6"/>
<name>A0A4U6XHX6_9PEZI</name>
<protein>
    <submittedName>
        <fullName evidence="2">Uncharacterized protein</fullName>
    </submittedName>
</protein>
<evidence type="ECO:0000256" key="1">
    <source>
        <dbReference type="SAM" id="MobiDB-lite"/>
    </source>
</evidence>
<sequence length="307" mass="35614">MTWSDSRPQQPIQSQQAAAAFVFLTGKGGKQSHTSLGNGSLINNNKERRRAMTVRRLNRTDPRVLPPLQTLTIKLFCHSFTTKLLDPYVQPVQQTPPPPFLQDRHAHPRRPTLPGHRGPLYALEPERVGGLRRHRPQRHESVGPRHHRARRPGQPVPRVHRQLPRHPGLRDARRRRVRLPEDRQQLALPRPVGLRHHHPRDPLRRRQEVHLQPQGHHLAARQRRRAVRLELGVQFPASRRGAHRRHGREGRHAHFRVRADAARPRAERHGAARPDQHQEDQHHDPQVSNYLGAGCRRLLRTRTDDTS</sequence>
<accession>A0A4U6XHX6</accession>
<dbReference type="EMBL" id="PJEX01000173">
    <property type="protein sequence ID" value="TKW53667.1"/>
    <property type="molecule type" value="Genomic_DNA"/>
</dbReference>
<feature type="region of interest" description="Disordered" evidence="1">
    <location>
        <begin position="238"/>
        <end position="307"/>
    </location>
</feature>
<proteinExistence type="predicted"/>
<organism evidence="2 3">
    <name type="scientific">Colletotrichum tanaceti</name>
    <dbReference type="NCBI Taxonomy" id="1306861"/>
    <lineage>
        <taxon>Eukaryota</taxon>
        <taxon>Fungi</taxon>
        <taxon>Dikarya</taxon>
        <taxon>Ascomycota</taxon>
        <taxon>Pezizomycotina</taxon>
        <taxon>Sordariomycetes</taxon>
        <taxon>Hypocreomycetidae</taxon>
        <taxon>Glomerellales</taxon>
        <taxon>Glomerellaceae</taxon>
        <taxon>Colletotrichum</taxon>
        <taxon>Colletotrichum destructivum species complex</taxon>
    </lineage>
</organism>
<gene>
    <name evidence="2" type="ORF">CTA1_5489</name>
</gene>
<evidence type="ECO:0000313" key="3">
    <source>
        <dbReference type="Proteomes" id="UP000310108"/>
    </source>
</evidence>
<comment type="caution">
    <text evidence="2">The sequence shown here is derived from an EMBL/GenBank/DDBJ whole genome shotgun (WGS) entry which is preliminary data.</text>
</comment>
<reference evidence="2 3" key="1">
    <citation type="journal article" date="2019" name="PLoS ONE">
        <title>Comparative genome analysis indicates high evolutionary potential of pathogenicity genes in Colletotrichum tanaceti.</title>
        <authorList>
            <person name="Lelwala R.V."/>
            <person name="Korhonen P.K."/>
            <person name="Young N.D."/>
            <person name="Scott J.B."/>
            <person name="Ades P.A."/>
            <person name="Gasser R.B."/>
            <person name="Taylor P.W.J."/>
        </authorList>
    </citation>
    <scope>NUCLEOTIDE SEQUENCE [LARGE SCALE GENOMIC DNA]</scope>
    <source>
        <strain evidence="2">BRIP57314</strain>
    </source>
</reference>